<evidence type="ECO:0008006" key="6">
    <source>
        <dbReference type="Google" id="ProtNLM"/>
    </source>
</evidence>
<evidence type="ECO:0000259" key="2">
    <source>
        <dbReference type="Pfam" id="PF26011"/>
    </source>
</evidence>
<dbReference type="Pfam" id="PF26011">
    <property type="entry name" value="Beta-barrel_RND_rel"/>
    <property type="match status" value="1"/>
</dbReference>
<feature type="domain" description="RND related barrel-sandwich hybrid" evidence="3">
    <location>
        <begin position="58"/>
        <end position="182"/>
    </location>
</feature>
<dbReference type="InterPro" id="IPR058709">
    <property type="entry name" value="BSH_RND-rel"/>
</dbReference>
<keyword evidence="1" id="KW-0472">Membrane</keyword>
<evidence type="ECO:0000259" key="3">
    <source>
        <dbReference type="Pfam" id="PF26018"/>
    </source>
</evidence>
<organism evidence="4 5">
    <name type="scientific">Zhenpiania hominis</name>
    <dbReference type="NCBI Taxonomy" id="2763644"/>
    <lineage>
        <taxon>Bacteria</taxon>
        <taxon>Bacillati</taxon>
        <taxon>Bacillota</taxon>
        <taxon>Clostridia</taxon>
        <taxon>Peptostreptococcales</taxon>
        <taxon>Anaerovoracaceae</taxon>
        <taxon>Zhenpiania</taxon>
    </lineage>
</organism>
<name>A0A923SQH0_9FIRM</name>
<accession>A0A923SQH0</accession>
<comment type="caution">
    <text evidence="4">The sequence shown here is derived from an EMBL/GenBank/DDBJ whole genome shotgun (WGS) entry which is preliminary data.</text>
</comment>
<dbReference type="InterPro" id="IPR058729">
    <property type="entry name" value="Beta-barrel_RND-rel"/>
</dbReference>
<dbReference type="RefSeq" id="WP_187302567.1">
    <property type="nucleotide sequence ID" value="NZ_JACRYT010000004.1"/>
</dbReference>
<evidence type="ECO:0000256" key="1">
    <source>
        <dbReference type="SAM" id="Phobius"/>
    </source>
</evidence>
<keyword evidence="1" id="KW-1133">Transmembrane helix</keyword>
<keyword evidence="5" id="KW-1185">Reference proteome</keyword>
<dbReference type="Proteomes" id="UP000602647">
    <property type="component" value="Unassembled WGS sequence"/>
</dbReference>
<dbReference type="Pfam" id="PF26018">
    <property type="entry name" value="BSH_RND_rel"/>
    <property type="match status" value="1"/>
</dbReference>
<reference evidence="4" key="1">
    <citation type="submission" date="2020-08" db="EMBL/GenBank/DDBJ databases">
        <title>Genome public.</title>
        <authorList>
            <person name="Liu C."/>
            <person name="Sun Q."/>
        </authorList>
    </citation>
    <scope>NUCLEOTIDE SEQUENCE</scope>
    <source>
        <strain evidence="4">BX12</strain>
    </source>
</reference>
<feature type="domain" description="RND related beta-barrel" evidence="2">
    <location>
        <begin position="186"/>
        <end position="255"/>
    </location>
</feature>
<evidence type="ECO:0000313" key="5">
    <source>
        <dbReference type="Proteomes" id="UP000602647"/>
    </source>
</evidence>
<protein>
    <recommendedName>
        <fullName evidence="6">Membrane fusion protein</fullName>
    </recommendedName>
</protein>
<keyword evidence="1" id="KW-0812">Transmembrane</keyword>
<dbReference type="EMBL" id="JACRYT010000004">
    <property type="protein sequence ID" value="MBC6679465.1"/>
    <property type="molecule type" value="Genomic_DNA"/>
</dbReference>
<feature type="transmembrane region" description="Helical" evidence="1">
    <location>
        <begin position="9"/>
        <end position="26"/>
    </location>
</feature>
<proteinExistence type="predicted"/>
<gene>
    <name evidence="4" type="ORF">H9L42_06455</name>
</gene>
<sequence>MAKKNRKPIYIFVLALIVLYIAIYVIPKATGLFDTTEVVEAGTLQVTEETTCYFVRNETVYEAGEAGTLDYKVEEGVHIRKGTRVLKLTESGDENASQKDAEERSEYKDVIKRLGDHVVRTVSCEAQSSGVLSYYADGYENFFSPDTMDQLRYKNVKDLQIEASSLKRENAMQTEPLFKICDNENWYLLCWVEAASIARYEVGNDVTVQLPDGDVTATIHDITEDGEQWKITLRSNQYYESFAKSRIAEARLVSQEYDGLIVDNGAITTRNGETGVMVRQTSGDFAFTRIKVIASDGEYSVLEDGTFIDEDGNTVDTVNVYDEILKRPGKGS</sequence>
<dbReference type="AlphaFoldDB" id="A0A923SQH0"/>
<evidence type="ECO:0000313" key="4">
    <source>
        <dbReference type="EMBL" id="MBC6679465.1"/>
    </source>
</evidence>